<organism evidence="16 17">
    <name type="scientific">Amniculicola lignicola CBS 123094</name>
    <dbReference type="NCBI Taxonomy" id="1392246"/>
    <lineage>
        <taxon>Eukaryota</taxon>
        <taxon>Fungi</taxon>
        <taxon>Dikarya</taxon>
        <taxon>Ascomycota</taxon>
        <taxon>Pezizomycotina</taxon>
        <taxon>Dothideomycetes</taxon>
        <taxon>Pleosporomycetidae</taxon>
        <taxon>Pleosporales</taxon>
        <taxon>Amniculicolaceae</taxon>
        <taxon>Amniculicola</taxon>
    </lineage>
</organism>
<evidence type="ECO:0000256" key="2">
    <source>
        <dbReference type="ARBA" id="ARBA00003949"/>
    </source>
</evidence>
<evidence type="ECO:0000256" key="14">
    <source>
        <dbReference type="SAM" id="MobiDB-lite"/>
    </source>
</evidence>
<dbReference type="PROSITE" id="PS00903">
    <property type="entry name" value="CYT_DCMP_DEAMINASES_1"/>
    <property type="match status" value="1"/>
</dbReference>
<feature type="active site" description="Proton donor" evidence="10">
    <location>
        <position position="90"/>
    </location>
</feature>
<dbReference type="InterPro" id="IPR016193">
    <property type="entry name" value="Cytidine_deaminase-like"/>
</dbReference>
<comment type="catalytic activity">
    <reaction evidence="13">
        <text>2'-deoxycytidine + H2O + H(+) = 2'-deoxyuridine + NH4(+)</text>
        <dbReference type="Rhea" id="RHEA:13433"/>
        <dbReference type="ChEBI" id="CHEBI:15377"/>
        <dbReference type="ChEBI" id="CHEBI:15378"/>
        <dbReference type="ChEBI" id="CHEBI:15698"/>
        <dbReference type="ChEBI" id="CHEBI:16450"/>
        <dbReference type="ChEBI" id="CHEBI:28938"/>
        <dbReference type="EC" id="3.5.4.5"/>
    </reaction>
</comment>
<evidence type="ECO:0000256" key="9">
    <source>
        <dbReference type="ARBA" id="ARBA00049558"/>
    </source>
</evidence>
<accession>A0A6A5WAX1</accession>
<dbReference type="InterPro" id="IPR002125">
    <property type="entry name" value="CMP_dCMP_dom"/>
</dbReference>
<dbReference type="NCBIfam" id="NF004064">
    <property type="entry name" value="PRK05578.1"/>
    <property type="match status" value="1"/>
</dbReference>
<dbReference type="GO" id="GO:0004126">
    <property type="term" value="F:cytidine deaminase activity"/>
    <property type="evidence" value="ECO:0007669"/>
    <property type="project" value="UniProtKB-UniRule"/>
</dbReference>
<evidence type="ECO:0000256" key="13">
    <source>
        <dbReference type="RuleBase" id="RU364006"/>
    </source>
</evidence>
<comment type="function">
    <text evidence="2 13">This enzyme scavenges exogenous and endogenous cytidine and 2'-deoxycytidine for UMP synthesis.</text>
</comment>
<dbReference type="FunFam" id="3.40.140.10:FF:000008">
    <property type="entry name" value="Cytidine deaminase"/>
    <property type="match status" value="1"/>
</dbReference>
<feature type="binding site" evidence="12">
    <location>
        <position position="126"/>
    </location>
    <ligand>
        <name>Zn(2+)</name>
        <dbReference type="ChEBI" id="CHEBI:29105"/>
        <note>catalytic</note>
    </ligand>
</feature>
<dbReference type="InterPro" id="IPR006262">
    <property type="entry name" value="Cyt_deam_tetra"/>
</dbReference>
<dbReference type="EMBL" id="ML977627">
    <property type="protein sequence ID" value="KAF1996275.1"/>
    <property type="molecule type" value="Genomic_DNA"/>
</dbReference>
<keyword evidence="7 12" id="KW-0862">Zinc</keyword>
<keyword evidence="17" id="KW-1185">Reference proteome</keyword>
<reference evidence="16" key="1">
    <citation type="journal article" date="2020" name="Stud. Mycol.">
        <title>101 Dothideomycetes genomes: a test case for predicting lifestyles and emergence of pathogens.</title>
        <authorList>
            <person name="Haridas S."/>
            <person name="Albert R."/>
            <person name="Binder M."/>
            <person name="Bloem J."/>
            <person name="Labutti K."/>
            <person name="Salamov A."/>
            <person name="Andreopoulos B."/>
            <person name="Baker S."/>
            <person name="Barry K."/>
            <person name="Bills G."/>
            <person name="Bluhm B."/>
            <person name="Cannon C."/>
            <person name="Castanera R."/>
            <person name="Culley D."/>
            <person name="Daum C."/>
            <person name="Ezra D."/>
            <person name="Gonzalez J."/>
            <person name="Henrissat B."/>
            <person name="Kuo A."/>
            <person name="Liang C."/>
            <person name="Lipzen A."/>
            <person name="Lutzoni F."/>
            <person name="Magnuson J."/>
            <person name="Mondo S."/>
            <person name="Nolan M."/>
            <person name="Ohm R."/>
            <person name="Pangilinan J."/>
            <person name="Park H.-J."/>
            <person name="Ramirez L."/>
            <person name="Alfaro M."/>
            <person name="Sun H."/>
            <person name="Tritt A."/>
            <person name="Yoshinaga Y."/>
            <person name="Zwiers L.-H."/>
            <person name="Turgeon B."/>
            <person name="Goodwin S."/>
            <person name="Spatafora J."/>
            <person name="Crous P."/>
            <person name="Grigoriev I."/>
        </authorList>
    </citation>
    <scope>NUCLEOTIDE SEQUENCE</scope>
    <source>
        <strain evidence="16">CBS 123094</strain>
    </source>
</reference>
<evidence type="ECO:0000259" key="15">
    <source>
        <dbReference type="PROSITE" id="PS51747"/>
    </source>
</evidence>
<dbReference type="GO" id="GO:0005829">
    <property type="term" value="C:cytosol"/>
    <property type="evidence" value="ECO:0007669"/>
    <property type="project" value="TreeGrafter"/>
</dbReference>
<feature type="binding site" evidence="12">
    <location>
        <position position="123"/>
    </location>
    <ligand>
        <name>Zn(2+)</name>
        <dbReference type="ChEBI" id="CHEBI:29105"/>
        <note>catalytic</note>
    </ligand>
</feature>
<dbReference type="AlphaFoldDB" id="A0A6A5WAX1"/>
<dbReference type="GO" id="GO:0042802">
    <property type="term" value="F:identical protein binding"/>
    <property type="evidence" value="ECO:0007669"/>
    <property type="project" value="UniProtKB-ARBA"/>
</dbReference>
<evidence type="ECO:0000256" key="12">
    <source>
        <dbReference type="PIRSR" id="PIRSR606262-3"/>
    </source>
</evidence>
<dbReference type="InterPro" id="IPR016192">
    <property type="entry name" value="APOBEC/CMP_deaminase_Zn-bd"/>
</dbReference>
<dbReference type="GO" id="GO:0055086">
    <property type="term" value="P:nucleobase-containing small molecule metabolic process"/>
    <property type="evidence" value="ECO:0007669"/>
    <property type="project" value="UniProtKB-ARBA"/>
</dbReference>
<dbReference type="PANTHER" id="PTHR11644">
    <property type="entry name" value="CYTIDINE DEAMINASE"/>
    <property type="match status" value="1"/>
</dbReference>
<feature type="binding site" evidence="12">
    <location>
        <position position="88"/>
    </location>
    <ligand>
        <name>Zn(2+)</name>
        <dbReference type="ChEBI" id="CHEBI:29105"/>
        <note>catalytic</note>
    </ligand>
</feature>
<dbReference type="GO" id="GO:0008270">
    <property type="term" value="F:zinc ion binding"/>
    <property type="evidence" value="ECO:0007669"/>
    <property type="project" value="UniProtKB-UniRule"/>
</dbReference>
<evidence type="ECO:0000313" key="16">
    <source>
        <dbReference type="EMBL" id="KAF1996275.1"/>
    </source>
</evidence>
<evidence type="ECO:0000256" key="6">
    <source>
        <dbReference type="ARBA" id="ARBA00022801"/>
    </source>
</evidence>
<feature type="compositionally biased region" description="Basic and acidic residues" evidence="14">
    <location>
        <begin position="167"/>
        <end position="182"/>
    </location>
</feature>
<evidence type="ECO:0000256" key="8">
    <source>
        <dbReference type="ARBA" id="ARBA00032005"/>
    </source>
</evidence>
<evidence type="ECO:0000256" key="7">
    <source>
        <dbReference type="ARBA" id="ARBA00022833"/>
    </source>
</evidence>
<feature type="domain" description="CMP/dCMP-type deaminase" evidence="15">
    <location>
        <begin position="27"/>
        <end position="165"/>
    </location>
</feature>
<feature type="region of interest" description="Disordered" evidence="14">
    <location>
        <begin position="161"/>
        <end position="182"/>
    </location>
</feature>
<evidence type="ECO:0000256" key="10">
    <source>
        <dbReference type="PIRSR" id="PIRSR606262-1"/>
    </source>
</evidence>
<dbReference type="Pfam" id="PF00383">
    <property type="entry name" value="dCMP_cyt_deam_1"/>
    <property type="match status" value="1"/>
</dbReference>
<dbReference type="Gene3D" id="3.40.140.10">
    <property type="entry name" value="Cytidine Deaminase, domain 2"/>
    <property type="match status" value="1"/>
</dbReference>
<evidence type="ECO:0000256" key="11">
    <source>
        <dbReference type="PIRSR" id="PIRSR606262-2"/>
    </source>
</evidence>
<dbReference type="NCBIfam" id="TIGR01354">
    <property type="entry name" value="cyt_deam_tetra"/>
    <property type="match status" value="1"/>
</dbReference>
<feature type="binding site" evidence="11">
    <location>
        <begin position="77"/>
        <end position="83"/>
    </location>
    <ligand>
        <name>substrate</name>
    </ligand>
</feature>
<dbReference type="CDD" id="cd01283">
    <property type="entry name" value="cytidine_deaminase"/>
    <property type="match status" value="1"/>
</dbReference>
<dbReference type="GO" id="GO:0072527">
    <property type="term" value="P:pyrimidine-containing compound metabolic process"/>
    <property type="evidence" value="ECO:0007669"/>
    <property type="project" value="UniProtKB-ARBA"/>
</dbReference>
<gene>
    <name evidence="16" type="ORF">P154DRAFT_548038</name>
</gene>
<dbReference type="OrthoDB" id="414540at2759"/>
<dbReference type="EC" id="3.5.4.5" evidence="4 13"/>
<name>A0A6A5WAX1_9PLEO</name>
<sequence length="182" mass="19759">MTTTYPKPVPAEPADGKDGLIHGLSTLELESLSDKCHEAKTTAYCPYSLFRVGASLLIHPSSPSSTSSPPLIITGANVENASYPVGTCAERVAMGNAVIQGHRLGAFKAIGVTTDLEDYCSPCGMCRQFLREFCEDTVPVFMFSKTGEYKVKTMGELLPMSFGPEKLPSREEMERKGEGRKE</sequence>
<comment type="catalytic activity">
    <reaction evidence="9 13">
        <text>cytidine + H2O + H(+) = uridine + NH4(+)</text>
        <dbReference type="Rhea" id="RHEA:16069"/>
        <dbReference type="ChEBI" id="CHEBI:15377"/>
        <dbReference type="ChEBI" id="CHEBI:15378"/>
        <dbReference type="ChEBI" id="CHEBI:16704"/>
        <dbReference type="ChEBI" id="CHEBI:17562"/>
        <dbReference type="ChEBI" id="CHEBI:28938"/>
        <dbReference type="EC" id="3.5.4.5"/>
    </reaction>
</comment>
<evidence type="ECO:0000313" key="17">
    <source>
        <dbReference type="Proteomes" id="UP000799779"/>
    </source>
</evidence>
<evidence type="ECO:0000256" key="1">
    <source>
        <dbReference type="ARBA" id="ARBA00001947"/>
    </source>
</evidence>
<dbReference type="InterPro" id="IPR050202">
    <property type="entry name" value="Cyt/Deoxycyt_deaminase"/>
</dbReference>
<comment type="similarity">
    <text evidence="3 13">Belongs to the cytidine and deoxycytidylate deaminase family.</text>
</comment>
<dbReference type="Proteomes" id="UP000799779">
    <property type="component" value="Unassembled WGS sequence"/>
</dbReference>
<evidence type="ECO:0000256" key="3">
    <source>
        <dbReference type="ARBA" id="ARBA00006576"/>
    </source>
</evidence>
<keyword evidence="5 12" id="KW-0479">Metal-binding</keyword>
<evidence type="ECO:0000256" key="4">
    <source>
        <dbReference type="ARBA" id="ARBA00012783"/>
    </source>
</evidence>
<protein>
    <recommendedName>
        <fullName evidence="4 13">Cytidine deaminase</fullName>
        <ecNumber evidence="4 13">3.5.4.5</ecNumber>
    </recommendedName>
    <alternativeName>
        <fullName evidence="8 13">Cytidine aminohydrolase</fullName>
    </alternativeName>
</protein>
<dbReference type="SUPFAM" id="SSF53927">
    <property type="entry name" value="Cytidine deaminase-like"/>
    <property type="match status" value="1"/>
</dbReference>
<keyword evidence="6 13" id="KW-0378">Hydrolase</keyword>
<dbReference type="PANTHER" id="PTHR11644:SF2">
    <property type="entry name" value="CYTIDINE DEAMINASE"/>
    <property type="match status" value="1"/>
</dbReference>
<dbReference type="PROSITE" id="PS51747">
    <property type="entry name" value="CYT_DCMP_DEAMINASES_2"/>
    <property type="match status" value="1"/>
</dbReference>
<proteinExistence type="inferred from homology"/>
<evidence type="ECO:0000256" key="5">
    <source>
        <dbReference type="ARBA" id="ARBA00022723"/>
    </source>
</evidence>
<comment type="cofactor">
    <cofactor evidence="1 12 13">
        <name>Zn(2+)</name>
        <dbReference type="ChEBI" id="CHEBI:29105"/>
    </cofactor>
</comment>